<dbReference type="SUPFAM" id="SSF110296">
    <property type="entry name" value="Oligoxyloglucan reducing end-specific cellobiohydrolase"/>
    <property type="match status" value="2"/>
</dbReference>
<feature type="region of interest" description="Disordered" evidence="1">
    <location>
        <begin position="1276"/>
        <end position="1317"/>
    </location>
</feature>
<feature type="domain" description="SLH" evidence="3">
    <location>
        <begin position="1451"/>
        <end position="1514"/>
    </location>
</feature>
<dbReference type="Pfam" id="PF00395">
    <property type="entry name" value="SLH"/>
    <property type="match status" value="3"/>
</dbReference>
<dbReference type="SUPFAM" id="SSF50939">
    <property type="entry name" value="Sialidases"/>
    <property type="match status" value="1"/>
</dbReference>
<dbReference type="Pfam" id="PF12733">
    <property type="entry name" value="Cadherin-like"/>
    <property type="match status" value="7"/>
</dbReference>
<feature type="compositionally biased region" description="Polar residues" evidence="1">
    <location>
        <begin position="1301"/>
        <end position="1317"/>
    </location>
</feature>
<organism evidence="4 5">
    <name type="scientific">Paenibacillus flagellatus</name>
    <dbReference type="NCBI Taxonomy" id="2211139"/>
    <lineage>
        <taxon>Bacteria</taxon>
        <taxon>Bacillati</taxon>
        <taxon>Bacillota</taxon>
        <taxon>Bacilli</taxon>
        <taxon>Bacillales</taxon>
        <taxon>Paenibacillaceae</taxon>
        <taxon>Paenibacillus</taxon>
    </lineage>
</organism>
<dbReference type="RefSeq" id="WP_110842638.1">
    <property type="nucleotide sequence ID" value="NZ_QJVJ01000012.1"/>
</dbReference>
<dbReference type="InterPro" id="IPR013783">
    <property type="entry name" value="Ig-like_fold"/>
</dbReference>
<sequence length="1631" mass="164085">MIIKRSIAIWTMMFLLLGMLPSPSSAASGSMRAVEYGGGLFVAVGDEGAVQTSPDGTTWTSRSSGTHMDLYAVAYGGGTYVATGMFGTILTSVDGIQWTARSSDTMEYLNDVVYSNGMFVAVGNKGMILTSADGIVWAKQSSGTTNHLGGIAYGNGTYVAAGASSTLLTSTDGTVWTARDAGISGNLTASVFANGKFVVVGYSGIALYSADGTTWTVADTGTYSMLHDVAYGNGKFMAVGADGLALTSADGIDWTSRSSGTMNTLYGIGYGNGIFVVAGASGTVFIPSEGSTWTTPDSGTMQNLSGVDYGDGRFAAVGAAGTIVTSDNGIDWTARSSGVDYGLLGIAYGNSRFVAVGYGGMVLNSADGVSWTNHQATSGTTNPIWSVVYGNGKFVAVGSGGVILSSFDGETWATRSAGTTELFYGVAFGGGMFVAVGENGTIVTSPDGDNWTPRVSGTDLFLGSVRYGNGIFLAGGSVGTVLVSEDGGVTWEERTPYLSEHIFGVAFANGRFFTVGNGGTIKSSANGVEWSDLSWATTKTLRSFAYGKGMYVAVGEGGTIVQYSVADLSGLSLSGGALAPAFDSSTGRYAVNVPNDVSSVTVTPTTMDEGATVTVNGKAVASGSASDAIALDVGGNTIKVDVTAADGVGTKTYTITVTRAAPAPIGNADLSGLALSGGAELAPAFASGTTSYVAGVSDAVSEMTVTPTTADAGAKVTVNGKPVASGAASDAIALQDGSNTITVVVTAADGKTTKTYTVTVVRSKSPLVNADLKGLALSGGAALNPAFAAGTTSYTASVPHAVDGIAVTPTLAQPAATMTVNGKKVLSGDASSLIPLNVGGNTITIVVTAADGVTTKTYTVTVTRAEPAPIGNANLSGLALSGGAALTPAFAAETTGYTSNVPNDVGSVTVTPTTADPVATVTVNGKTVASGAVSDAIALDLGGNAITVVVTAADGVTTKTYTITVTRAEPTPLPGSDANLSGLALSGGAELNPTFAAGTTSYTAGVSNAVSEMTVTPTTADAGATVTVNGKAVASGSASDAIALDVGGNAITVVVTAADGKTTKTYTVTVIRAKSPLFNADLKGLTLSGGAALHPTFAAETTSYTSSVPHAVDSIAVTPTLAQPAAAMTVNGKKVLSGDASSLIPLNVGGNTITIVVTAADGVTTKTYTVTVTRAEPAPIGNANLSGLALSGGAALTPSFTAETAGYTASVPNDVSSVTVTPTTAEAGATLTVNGKTVASGSASDAIALHVGGNAITIVVTAPDGVTTKTYTVTVTRAADSSSPSDSSSPAPSSSGPAPSNNNRISDNGELSLSAGQSGEVSLNDAIKVVVPAGASDRALRIAIEEVKDHQDLPTGQDILVSKIYEITKSMTENFDEPVALIFSFDPGSLRPDQKPVVFYFDEKKREWVEVGGEVTGNQIRVEVDHFTKFAVFAVDEKAGPETPGAPETPIEEITFRDTAGHWAEANIRQAVSAGFVAGYADGTFQPDRTVTRAEFAVMLTRALKLPPSGTAPTFADAEEFGDWSKEAIAQAAEAGIVKGYADGTFRPNAEVTRAEMAAMIAAAVNVSAPTGSATGFSDDELIPAWAKGAAAALRASGLLEGADDNRFDPLGQATRAEAVTLLLRILDSQA</sequence>
<dbReference type="InterPro" id="IPR025883">
    <property type="entry name" value="Cadherin-like_domain"/>
</dbReference>
<dbReference type="Proteomes" id="UP000247476">
    <property type="component" value="Unassembled WGS sequence"/>
</dbReference>
<evidence type="ECO:0000256" key="2">
    <source>
        <dbReference type="SAM" id="SignalP"/>
    </source>
</evidence>
<dbReference type="Gene3D" id="2.130.10.10">
    <property type="entry name" value="YVTN repeat-like/Quinoprotein amine dehydrogenase"/>
    <property type="match status" value="1"/>
</dbReference>
<dbReference type="InterPro" id="IPR001119">
    <property type="entry name" value="SLH_dom"/>
</dbReference>
<feature type="domain" description="SLH" evidence="3">
    <location>
        <begin position="1515"/>
        <end position="1575"/>
    </location>
</feature>
<dbReference type="OrthoDB" id="2663432at2"/>
<evidence type="ECO:0000256" key="1">
    <source>
        <dbReference type="SAM" id="MobiDB-lite"/>
    </source>
</evidence>
<dbReference type="InterPro" id="IPR015943">
    <property type="entry name" value="WD40/YVTN_repeat-like_dom_sf"/>
</dbReference>
<gene>
    <name evidence="4" type="ORF">DLM86_24140</name>
</gene>
<dbReference type="InterPro" id="IPR036278">
    <property type="entry name" value="Sialidase_sf"/>
</dbReference>
<dbReference type="Gene3D" id="2.60.40.2340">
    <property type="match status" value="1"/>
</dbReference>
<keyword evidence="2" id="KW-0732">Signal</keyword>
<comment type="caution">
    <text evidence="4">The sequence shown here is derived from an EMBL/GenBank/DDBJ whole genome shotgun (WGS) entry which is preliminary data.</text>
</comment>
<evidence type="ECO:0000313" key="4">
    <source>
        <dbReference type="EMBL" id="PYI51516.1"/>
    </source>
</evidence>
<protein>
    <recommendedName>
        <fullName evidence="3">SLH domain-containing protein</fullName>
    </recommendedName>
</protein>
<feature type="domain" description="SLH" evidence="3">
    <location>
        <begin position="1577"/>
        <end position="1631"/>
    </location>
</feature>
<evidence type="ECO:0000313" key="5">
    <source>
        <dbReference type="Proteomes" id="UP000247476"/>
    </source>
</evidence>
<proteinExistence type="predicted"/>
<name>A0A2V5KRL4_9BACL</name>
<dbReference type="PANTHER" id="PTHR14776">
    <property type="entry name" value="CADHERIN-LIKE AND PC-ESTERASE DOMAIN-CONTAINING PROTEIN 1"/>
    <property type="match status" value="1"/>
</dbReference>
<evidence type="ECO:0000259" key="3">
    <source>
        <dbReference type="PROSITE" id="PS51272"/>
    </source>
</evidence>
<reference evidence="4 5" key="1">
    <citation type="submission" date="2018-05" db="EMBL/GenBank/DDBJ databases">
        <title>Paenibacillus flagellatus sp. nov., isolated from selenium mineral soil.</title>
        <authorList>
            <person name="Dai X."/>
        </authorList>
    </citation>
    <scope>NUCLEOTIDE SEQUENCE [LARGE SCALE GENOMIC DNA]</scope>
    <source>
        <strain evidence="4 5">DXL2</strain>
    </source>
</reference>
<dbReference type="Gene3D" id="2.60.40.10">
    <property type="entry name" value="Immunoglobulins"/>
    <property type="match status" value="1"/>
</dbReference>
<feature type="compositionally biased region" description="Low complexity" evidence="1">
    <location>
        <begin position="1276"/>
        <end position="1300"/>
    </location>
</feature>
<dbReference type="PROSITE" id="PS51272">
    <property type="entry name" value="SLH"/>
    <property type="match status" value="3"/>
</dbReference>
<feature type="signal peptide" evidence="2">
    <location>
        <begin position="1"/>
        <end position="26"/>
    </location>
</feature>
<accession>A0A2V5KRL4</accession>
<feature type="chain" id="PRO_5016142486" description="SLH domain-containing protein" evidence="2">
    <location>
        <begin position="27"/>
        <end position="1631"/>
    </location>
</feature>
<keyword evidence="5" id="KW-1185">Reference proteome</keyword>
<dbReference type="PANTHER" id="PTHR14776:SF1">
    <property type="entry name" value="CADHERIN-LIKE AND PC-ESTERASE DOMAIN-CONTAINING PROTEIN 1"/>
    <property type="match status" value="1"/>
</dbReference>
<dbReference type="EMBL" id="QJVJ01000012">
    <property type="protein sequence ID" value="PYI51516.1"/>
    <property type="molecule type" value="Genomic_DNA"/>
</dbReference>